<accession>A0AAN6S7J5</accession>
<sequence>MGNKQSVPTTFFCPETGMTVSNPLGMCEQCSAAHDIIWQLVYVCPNTGYRIEGSNDQRLDKGCPSCFQMHKPYSKRVYICPNTGSQIPHPRETGGRCQKCKRTHEDGSGSMVSVGTRSST</sequence>
<dbReference type="AlphaFoldDB" id="A0AAN6S7J5"/>
<dbReference type="EMBL" id="MU853766">
    <property type="protein sequence ID" value="KAK3943384.1"/>
    <property type="molecule type" value="Genomic_DNA"/>
</dbReference>
<proteinExistence type="predicted"/>
<evidence type="ECO:0000313" key="2">
    <source>
        <dbReference type="EMBL" id="KAK3943384.1"/>
    </source>
</evidence>
<name>A0AAN6S7J5_9PEZI</name>
<comment type="caution">
    <text evidence="2">The sequence shown here is derived from an EMBL/GenBank/DDBJ whole genome shotgun (WGS) entry which is preliminary data.</text>
</comment>
<dbReference type="Proteomes" id="UP001303473">
    <property type="component" value="Unassembled WGS sequence"/>
</dbReference>
<gene>
    <name evidence="2" type="ORF">QBC46DRAFT_361915</name>
</gene>
<feature type="compositionally biased region" description="Polar residues" evidence="1">
    <location>
        <begin position="110"/>
        <end position="120"/>
    </location>
</feature>
<feature type="region of interest" description="Disordered" evidence="1">
    <location>
        <begin position="89"/>
        <end position="120"/>
    </location>
</feature>
<evidence type="ECO:0000313" key="3">
    <source>
        <dbReference type="Proteomes" id="UP001303473"/>
    </source>
</evidence>
<reference evidence="3" key="1">
    <citation type="journal article" date="2023" name="Mol. Phylogenet. Evol.">
        <title>Genome-scale phylogeny and comparative genomics of the fungal order Sordariales.</title>
        <authorList>
            <person name="Hensen N."/>
            <person name="Bonometti L."/>
            <person name="Westerberg I."/>
            <person name="Brannstrom I.O."/>
            <person name="Guillou S."/>
            <person name="Cros-Aarteil S."/>
            <person name="Calhoun S."/>
            <person name="Haridas S."/>
            <person name="Kuo A."/>
            <person name="Mondo S."/>
            <person name="Pangilinan J."/>
            <person name="Riley R."/>
            <person name="LaButti K."/>
            <person name="Andreopoulos B."/>
            <person name="Lipzen A."/>
            <person name="Chen C."/>
            <person name="Yan M."/>
            <person name="Daum C."/>
            <person name="Ng V."/>
            <person name="Clum A."/>
            <person name="Steindorff A."/>
            <person name="Ohm R.A."/>
            <person name="Martin F."/>
            <person name="Silar P."/>
            <person name="Natvig D.O."/>
            <person name="Lalanne C."/>
            <person name="Gautier V."/>
            <person name="Ament-Velasquez S.L."/>
            <person name="Kruys A."/>
            <person name="Hutchinson M.I."/>
            <person name="Powell A.J."/>
            <person name="Barry K."/>
            <person name="Miller A.N."/>
            <person name="Grigoriev I.V."/>
            <person name="Debuchy R."/>
            <person name="Gladieux P."/>
            <person name="Hiltunen Thoren M."/>
            <person name="Johannesson H."/>
        </authorList>
    </citation>
    <scope>NUCLEOTIDE SEQUENCE [LARGE SCALE GENOMIC DNA]</scope>
    <source>
        <strain evidence="3">CBS 340.73</strain>
    </source>
</reference>
<protein>
    <submittedName>
        <fullName evidence="2">Uncharacterized protein</fullName>
    </submittedName>
</protein>
<evidence type="ECO:0000256" key="1">
    <source>
        <dbReference type="SAM" id="MobiDB-lite"/>
    </source>
</evidence>
<organism evidence="2 3">
    <name type="scientific">Diplogelasinospora grovesii</name>
    <dbReference type="NCBI Taxonomy" id="303347"/>
    <lineage>
        <taxon>Eukaryota</taxon>
        <taxon>Fungi</taxon>
        <taxon>Dikarya</taxon>
        <taxon>Ascomycota</taxon>
        <taxon>Pezizomycotina</taxon>
        <taxon>Sordariomycetes</taxon>
        <taxon>Sordariomycetidae</taxon>
        <taxon>Sordariales</taxon>
        <taxon>Diplogelasinosporaceae</taxon>
        <taxon>Diplogelasinospora</taxon>
    </lineage>
</organism>
<keyword evidence="3" id="KW-1185">Reference proteome</keyword>